<reference evidence="3" key="1">
    <citation type="submission" date="2025-08" db="UniProtKB">
        <authorList>
            <consortium name="RefSeq"/>
        </authorList>
    </citation>
    <scope>IDENTIFICATION</scope>
    <source>
        <tissue evidence="3">Whole body</tissue>
    </source>
</reference>
<keyword evidence="2" id="KW-1185">Reference proteome</keyword>
<dbReference type="Proteomes" id="UP000694846">
    <property type="component" value="Unplaced"/>
</dbReference>
<organism evidence="2 3">
    <name type="scientific">Sipha flava</name>
    <name type="common">yellow sugarcane aphid</name>
    <dbReference type="NCBI Taxonomy" id="143950"/>
    <lineage>
        <taxon>Eukaryota</taxon>
        <taxon>Metazoa</taxon>
        <taxon>Ecdysozoa</taxon>
        <taxon>Arthropoda</taxon>
        <taxon>Hexapoda</taxon>
        <taxon>Insecta</taxon>
        <taxon>Pterygota</taxon>
        <taxon>Neoptera</taxon>
        <taxon>Paraneoptera</taxon>
        <taxon>Hemiptera</taxon>
        <taxon>Sternorrhyncha</taxon>
        <taxon>Aphidomorpha</taxon>
        <taxon>Aphidoidea</taxon>
        <taxon>Aphididae</taxon>
        <taxon>Sipha</taxon>
    </lineage>
</organism>
<feature type="coiled-coil region" evidence="1">
    <location>
        <begin position="130"/>
        <end position="249"/>
    </location>
</feature>
<evidence type="ECO:0000313" key="2">
    <source>
        <dbReference type="Proteomes" id="UP000694846"/>
    </source>
</evidence>
<dbReference type="GeneID" id="112692178"/>
<keyword evidence="1" id="KW-0175">Coiled coil</keyword>
<dbReference type="OrthoDB" id="6617708at2759"/>
<name>A0A8B8GH23_9HEMI</name>
<sequence length="448" mass="53924">MIYGGKPLIPVAPDKKCNTQKMVIRGPGAYSYGLIAKQPGSDYKIRIRDKERIRLQNHKMQIENLLQGIHNHDLSIEMINVADKKHLYNRIKGMVDEEMKTNEHLFVEERPNQKLVEEDEEKPKLLRMSKEEIQAILDESKIKKDEEERKTAEEKRLQHFIENSSELRIAAITKRQKEISDMNYKIIQEKEMMEKEQKLKKLEQLKNAERKDLIKLTEKLNKEKEFEILERIKHQKQNEKEIAQFLEERAKLFSKSDKCGSILNDTFVTTTREHIAREKLKACKAKMQLRHDNEWLMKRDAMIKEERRKQNEEMSNILMKQIKDIEDLKVSVEREKDELRRKRVEEDNRILMEQLKFNEEMVKHQNDMKRKALEESMKDHENYLKEEKELCQSIKQRKWNFKTELSNQINSNKDILEKQKMTELENHRKHMKELAEQEELLQKLLKQI</sequence>
<evidence type="ECO:0000256" key="1">
    <source>
        <dbReference type="SAM" id="Coils"/>
    </source>
</evidence>
<dbReference type="AlphaFoldDB" id="A0A8B8GH23"/>
<accession>A0A8B8GH23</accession>
<gene>
    <name evidence="3" type="primary">LOC112692178</name>
</gene>
<proteinExistence type="predicted"/>
<feature type="coiled-coil region" evidence="1">
    <location>
        <begin position="318"/>
        <end position="447"/>
    </location>
</feature>
<protein>
    <submittedName>
        <fullName evidence="3">Golgin subfamily A member 6-like protein 1</fullName>
    </submittedName>
</protein>
<dbReference type="RefSeq" id="XP_025422534.1">
    <property type="nucleotide sequence ID" value="XM_025566749.1"/>
</dbReference>
<evidence type="ECO:0000313" key="3">
    <source>
        <dbReference type="RefSeq" id="XP_025422534.1"/>
    </source>
</evidence>